<feature type="compositionally biased region" description="Polar residues" evidence="1">
    <location>
        <begin position="28"/>
        <end position="42"/>
    </location>
</feature>
<sequence>MNQKATNEQFMSEIKKYVNDAETTSSRVLETSLDQQKEQSAQPIVPKGKSTTIRKKRKIEKASTPSDTKETTGEEDQGNRVHNKELKESISTPPPLGIAPEFPVATEDSSLKDVTVDVLTSITKEDLGTTNQSIDNVTQDVVTSGTGTSPIKNVSTSKVTTTTEEISKKDNSRDVPSSVTEKKTIYEARSVEDPKESSREDTSSETDEEDT</sequence>
<gene>
    <name evidence="2" type="ORF">TSUD_136170</name>
</gene>
<proteinExistence type="predicted"/>
<evidence type="ECO:0000256" key="1">
    <source>
        <dbReference type="SAM" id="MobiDB-lite"/>
    </source>
</evidence>
<keyword evidence="3" id="KW-1185">Reference proteome</keyword>
<name>A0A2Z6PIR7_TRISU</name>
<feature type="compositionally biased region" description="Polar residues" evidence="1">
    <location>
        <begin position="140"/>
        <end position="150"/>
    </location>
</feature>
<dbReference type="AlphaFoldDB" id="A0A2Z6PIR7"/>
<feature type="compositionally biased region" description="Basic and acidic residues" evidence="1">
    <location>
        <begin position="67"/>
        <end position="88"/>
    </location>
</feature>
<dbReference type="EMBL" id="DF974698">
    <property type="protein sequence ID" value="GAU50145.1"/>
    <property type="molecule type" value="Genomic_DNA"/>
</dbReference>
<dbReference type="Proteomes" id="UP000242715">
    <property type="component" value="Unassembled WGS sequence"/>
</dbReference>
<accession>A0A2Z6PIR7</accession>
<feature type="region of interest" description="Disordered" evidence="1">
    <location>
        <begin position="28"/>
        <end position="104"/>
    </location>
</feature>
<evidence type="ECO:0000313" key="3">
    <source>
        <dbReference type="Proteomes" id="UP000242715"/>
    </source>
</evidence>
<feature type="compositionally biased region" description="Low complexity" evidence="1">
    <location>
        <begin position="151"/>
        <end position="164"/>
    </location>
</feature>
<reference evidence="3" key="1">
    <citation type="journal article" date="2017" name="Front. Plant Sci.">
        <title>Climate Clever Clovers: New Paradigm to Reduce the Environmental Footprint of Ruminants by Breeding Low Methanogenic Forages Utilizing Haplotype Variation.</title>
        <authorList>
            <person name="Kaur P."/>
            <person name="Appels R."/>
            <person name="Bayer P.E."/>
            <person name="Keeble-Gagnere G."/>
            <person name="Wang J."/>
            <person name="Hirakawa H."/>
            <person name="Shirasawa K."/>
            <person name="Vercoe P."/>
            <person name="Stefanova K."/>
            <person name="Durmic Z."/>
            <person name="Nichols P."/>
            <person name="Revell C."/>
            <person name="Isobe S.N."/>
            <person name="Edwards D."/>
            <person name="Erskine W."/>
        </authorList>
    </citation>
    <scope>NUCLEOTIDE SEQUENCE [LARGE SCALE GENOMIC DNA]</scope>
    <source>
        <strain evidence="3">cv. Daliak</strain>
    </source>
</reference>
<feature type="region of interest" description="Disordered" evidence="1">
    <location>
        <begin position="140"/>
        <end position="211"/>
    </location>
</feature>
<protein>
    <submittedName>
        <fullName evidence="2">Uncharacterized protein</fullName>
    </submittedName>
</protein>
<organism evidence="2 3">
    <name type="scientific">Trifolium subterraneum</name>
    <name type="common">Subterranean clover</name>
    <dbReference type="NCBI Taxonomy" id="3900"/>
    <lineage>
        <taxon>Eukaryota</taxon>
        <taxon>Viridiplantae</taxon>
        <taxon>Streptophyta</taxon>
        <taxon>Embryophyta</taxon>
        <taxon>Tracheophyta</taxon>
        <taxon>Spermatophyta</taxon>
        <taxon>Magnoliopsida</taxon>
        <taxon>eudicotyledons</taxon>
        <taxon>Gunneridae</taxon>
        <taxon>Pentapetalae</taxon>
        <taxon>rosids</taxon>
        <taxon>fabids</taxon>
        <taxon>Fabales</taxon>
        <taxon>Fabaceae</taxon>
        <taxon>Papilionoideae</taxon>
        <taxon>50 kb inversion clade</taxon>
        <taxon>NPAAA clade</taxon>
        <taxon>Hologalegina</taxon>
        <taxon>IRL clade</taxon>
        <taxon>Trifolieae</taxon>
        <taxon>Trifolium</taxon>
    </lineage>
</organism>
<evidence type="ECO:0000313" key="2">
    <source>
        <dbReference type="EMBL" id="GAU50145.1"/>
    </source>
</evidence>
<feature type="compositionally biased region" description="Basic and acidic residues" evidence="1">
    <location>
        <begin position="180"/>
        <end position="202"/>
    </location>
</feature>